<dbReference type="PROSITE" id="PS50043">
    <property type="entry name" value="HTH_LUXR_2"/>
    <property type="match status" value="1"/>
</dbReference>
<dbReference type="RefSeq" id="WP_270040802.1">
    <property type="nucleotide sequence ID" value="NZ_JAPDOD010000013.1"/>
</dbReference>
<dbReference type="SUPFAM" id="SSF46894">
    <property type="entry name" value="C-terminal effector domain of the bipartite response regulators"/>
    <property type="match status" value="1"/>
</dbReference>
<dbReference type="PRINTS" id="PR00038">
    <property type="entry name" value="HTHLUXR"/>
</dbReference>
<dbReference type="InterPro" id="IPR016032">
    <property type="entry name" value="Sig_transdc_resp-reg_C-effctor"/>
</dbReference>
<keyword evidence="1 5" id="KW-0597">Phosphoprotein</keyword>
<sequence length="216" mass="23313">MRIVIAEDTVLLREGLAGLLEDAGHEVVGKAGDAETLLALVAEHEPELAVVDVRMPPGYDDEGTRAAATIRTTHPETAVLVLSQHVETRHIVELVTAGGGFGYLLKDRVLDVDDFLDAARRVADGGSALDPQVVATLIGAPRPVSALNELSPREREVLGLMAEGRTNAGIAKRLWLTEKTVESHVRTILMKLGLPMNDDDHRRVLAVLAYLRVLKG</sequence>
<dbReference type="Proteomes" id="UP001149140">
    <property type="component" value="Unassembled WGS sequence"/>
</dbReference>
<dbReference type="GO" id="GO:0006355">
    <property type="term" value="P:regulation of DNA-templated transcription"/>
    <property type="evidence" value="ECO:0007669"/>
    <property type="project" value="InterPro"/>
</dbReference>
<evidence type="ECO:0000259" key="6">
    <source>
        <dbReference type="PROSITE" id="PS50043"/>
    </source>
</evidence>
<dbReference type="Gene3D" id="3.40.50.2300">
    <property type="match status" value="1"/>
</dbReference>
<dbReference type="GO" id="GO:0000160">
    <property type="term" value="P:phosphorelay signal transduction system"/>
    <property type="evidence" value="ECO:0007669"/>
    <property type="project" value="InterPro"/>
</dbReference>
<accession>A0A9X3MUM7</accession>
<proteinExistence type="predicted"/>
<reference evidence="8" key="1">
    <citation type="submission" date="2022-10" db="EMBL/GenBank/DDBJ databases">
        <title>The WGS of Solirubrobacter ginsenosidimutans DSM 21036.</title>
        <authorList>
            <person name="Jiang Z."/>
        </authorList>
    </citation>
    <scope>NUCLEOTIDE SEQUENCE</scope>
    <source>
        <strain evidence="8">DSM 21036</strain>
    </source>
</reference>
<keyword evidence="9" id="KW-1185">Reference proteome</keyword>
<evidence type="ECO:0000256" key="4">
    <source>
        <dbReference type="ARBA" id="ARBA00023163"/>
    </source>
</evidence>
<feature type="modified residue" description="4-aspartylphosphate" evidence="5">
    <location>
        <position position="52"/>
    </location>
</feature>
<dbReference type="PANTHER" id="PTHR43214:SF24">
    <property type="entry name" value="TRANSCRIPTIONAL REGULATORY PROTEIN NARL-RELATED"/>
    <property type="match status" value="1"/>
</dbReference>
<dbReference type="InterPro" id="IPR058245">
    <property type="entry name" value="NreC/VraR/RcsB-like_REC"/>
</dbReference>
<feature type="domain" description="HTH luxR-type" evidence="6">
    <location>
        <begin position="143"/>
        <end position="214"/>
    </location>
</feature>
<protein>
    <submittedName>
        <fullName evidence="8">Response regulator transcription factor</fullName>
    </submittedName>
</protein>
<evidence type="ECO:0000256" key="1">
    <source>
        <dbReference type="ARBA" id="ARBA00022553"/>
    </source>
</evidence>
<dbReference type="CDD" id="cd06170">
    <property type="entry name" value="LuxR_C_like"/>
    <property type="match status" value="1"/>
</dbReference>
<dbReference type="PANTHER" id="PTHR43214">
    <property type="entry name" value="TWO-COMPONENT RESPONSE REGULATOR"/>
    <property type="match status" value="1"/>
</dbReference>
<keyword evidence="2" id="KW-0805">Transcription regulation</keyword>
<name>A0A9X3MUM7_9ACTN</name>
<dbReference type="InterPro" id="IPR000792">
    <property type="entry name" value="Tscrpt_reg_LuxR_C"/>
</dbReference>
<keyword evidence="3" id="KW-0238">DNA-binding</keyword>
<evidence type="ECO:0000256" key="3">
    <source>
        <dbReference type="ARBA" id="ARBA00023125"/>
    </source>
</evidence>
<dbReference type="SMART" id="SM00421">
    <property type="entry name" value="HTH_LUXR"/>
    <property type="match status" value="1"/>
</dbReference>
<gene>
    <name evidence="8" type="ORF">OM076_15010</name>
</gene>
<dbReference type="InterPro" id="IPR011006">
    <property type="entry name" value="CheY-like_superfamily"/>
</dbReference>
<dbReference type="InterPro" id="IPR001789">
    <property type="entry name" value="Sig_transdc_resp-reg_receiver"/>
</dbReference>
<dbReference type="PROSITE" id="PS50110">
    <property type="entry name" value="RESPONSE_REGULATORY"/>
    <property type="match status" value="1"/>
</dbReference>
<evidence type="ECO:0000313" key="8">
    <source>
        <dbReference type="EMBL" id="MDA0161585.1"/>
    </source>
</evidence>
<evidence type="ECO:0000259" key="7">
    <source>
        <dbReference type="PROSITE" id="PS50110"/>
    </source>
</evidence>
<dbReference type="Pfam" id="PF00196">
    <property type="entry name" value="GerE"/>
    <property type="match status" value="1"/>
</dbReference>
<dbReference type="CDD" id="cd17535">
    <property type="entry name" value="REC_NarL-like"/>
    <property type="match status" value="1"/>
</dbReference>
<evidence type="ECO:0000256" key="5">
    <source>
        <dbReference type="PROSITE-ProRule" id="PRU00169"/>
    </source>
</evidence>
<dbReference type="SMART" id="SM00448">
    <property type="entry name" value="REC"/>
    <property type="match status" value="1"/>
</dbReference>
<dbReference type="SUPFAM" id="SSF52172">
    <property type="entry name" value="CheY-like"/>
    <property type="match status" value="1"/>
</dbReference>
<evidence type="ECO:0000313" key="9">
    <source>
        <dbReference type="Proteomes" id="UP001149140"/>
    </source>
</evidence>
<dbReference type="Pfam" id="PF00072">
    <property type="entry name" value="Response_reg"/>
    <property type="match status" value="1"/>
</dbReference>
<dbReference type="InterPro" id="IPR039420">
    <property type="entry name" value="WalR-like"/>
</dbReference>
<keyword evidence="4" id="KW-0804">Transcription</keyword>
<feature type="domain" description="Response regulatory" evidence="7">
    <location>
        <begin position="2"/>
        <end position="121"/>
    </location>
</feature>
<comment type="caution">
    <text evidence="8">The sequence shown here is derived from an EMBL/GenBank/DDBJ whole genome shotgun (WGS) entry which is preliminary data.</text>
</comment>
<dbReference type="GO" id="GO:0003677">
    <property type="term" value="F:DNA binding"/>
    <property type="evidence" value="ECO:0007669"/>
    <property type="project" value="UniProtKB-KW"/>
</dbReference>
<evidence type="ECO:0000256" key="2">
    <source>
        <dbReference type="ARBA" id="ARBA00023015"/>
    </source>
</evidence>
<dbReference type="EMBL" id="JAPDOD010000013">
    <property type="protein sequence ID" value="MDA0161585.1"/>
    <property type="molecule type" value="Genomic_DNA"/>
</dbReference>
<dbReference type="AlphaFoldDB" id="A0A9X3MUM7"/>
<organism evidence="8 9">
    <name type="scientific">Solirubrobacter ginsenosidimutans</name>
    <dbReference type="NCBI Taxonomy" id="490573"/>
    <lineage>
        <taxon>Bacteria</taxon>
        <taxon>Bacillati</taxon>
        <taxon>Actinomycetota</taxon>
        <taxon>Thermoleophilia</taxon>
        <taxon>Solirubrobacterales</taxon>
        <taxon>Solirubrobacteraceae</taxon>
        <taxon>Solirubrobacter</taxon>
    </lineage>
</organism>